<protein>
    <submittedName>
        <fullName evidence="1">Uncharacterized protein</fullName>
    </submittedName>
</protein>
<dbReference type="RefSeq" id="XP_060283991.1">
    <property type="nucleotide sequence ID" value="XM_060427783.1"/>
</dbReference>
<comment type="caution">
    <text evidence="1">The sequence shown here is derived from an EMBL/GenBank/DDBJ whole genome shotgun (WGS) entry which is preliminary data.</text>
</comment>
<organism evidence="1 2">
    <name type="scientific">Phialemonium atrogriseum</name>
    <dbReference type="NCBI Taxonomy" id="1093897"/>
    <lineage>
        <taxon>Eukaryota</taxon>
        <taxon>Fungi</taxon>
        <taxon>Dikarya</taxon>
        <taxon>Ascomycota</taxon>
        <taxon>Pezizomycotina</taxon>
        <taxon>Sordariomycetes</taxon>
        <taxon>Sordariomycetidae</taxon>
        <taxon>Cephalothecales</taxon>
        <taxon>Cephalothecaceae</taxon>
        <taxon>Phialemonium</taxon>
    </lineage>
</organism>
<evidence type="ECO:0000313" key="1">
    <source>
        <dbReference type="EMBL" id="KAK1767778.1"/>
    </source>
</evidence>
<reference evidence="1" key="1">
    <citation type="submission" date="2023-06" db="EMBL/GenBank/DDBJ databases">
        <title>Genome-scale phylogeny and comparative genomics of the fungal order Sordariales.</title>
        <authorList>
            <consortium name="Lawrence Berkeley National Laboratory"/>
            <person name="Hensen N."/>
            <person name="Bonometti L."/>
            <person name="Westerberg I."/>
            <person name="Brannstrom I.O."/>
            <person name="Guillou S."/>
            <person name="Cros-Aarteil S."/>
            <person name="Calhoun S."/>
            <person name="Haridas S."/>
            <person name="Kuo A."/>
            <person name="Mondo S."/>
            <person name="Pangilinan J."/>
            <person name="Riley R."/>
            <person name="Labutti K."/>
            <person name="Andreopoulos B."/>
            <person name="Lipzen A."/>
            <person name="Chen C."/>
            <person name="Yanf M."/>
            <person name="Daum C."/>
            <person name="Ng V."/>
            <person name="Clum A."/>
            <person name="Steindorff A."/>
            <person name="Ohm R."/>
            <person name="Martin F."/>
            <person name="Silar P."/>
            <person name="Natvig D."/>
            <person name="Lalanne C."/>
            <person name="Gautier V."/>
            <person name="Ament-Velasquez S.L."/>
            <person name="Kruys A."/>
            <person name="Hutchinson M.I."/>
            <person name="Powell A.J."/>
            <person name="Barry K."/>
            <person name="Miller A.N."/>
            <person name="Grigoriev I.V."/>
            <person name="Debuchy R."/>
            <person name="Gladieux P."/>
            <person name="Thoren M.H."/>
            <person name="Johannesson H."/>
        </authorList>
    </citation>
    <scope>NUCLEOTIDE SEQUENCE</scope>
    <source>
        <strain evidence="1">8032-3</strain>
    </source>
</reference>
<dbReference type="GeneID" id="85310970"/>
<dbReference type="EMBL" id="MU839007">
    <property type="protein sequence ID" value="KAK1767778.1"/>
    <property type="molecule type" value="Genomic_DNA"/>
</dbReference>
<gene>
    <name evidence="1" type="ORF">QBC33DRAFT_537354</name>
</gene>
<accession>A0AAJ0C2A1</accession>
<keyword evidence="2" id="KW-1185">Reference proteome</keyword>
<evidence type="ECO:0000313" key="2">
    <source>
        <dbReference type="Proteomes" id="UP001244011"/>
    </source>
</evidence>
<dbReference type="Proteomes" id="UP001244011">
    <property type="component" value="Unassembled WGS sequence"/>
</dbReference>
<dbReference type="AlphaFoldDB" id="A0AAJ0C2A1"/>
<name>A0AAJ0C2A1_9PEZI</name>
<proteinExistence type="predicted"/>
<sequence length="55" mass="6356">MLCEMLPPIEVSITRISPHQWILGSSMICERIKNPEPKPENAIIDWQDGSNNFYL</sequence>